<organism evidence="3 4">
    <name type="scientific">Microbacterium schleiferi</name>
    <dbReference type="NCBI Taxonomy" id="69362"/>
    <lineage>
        <taxon>Bacteria</taxon>
        <taxon>Bacillati</taxon>
        <taxon>Actinomycetota</taxon>
        <taxon>Actinomycetes</taxon>
        <taxon>Micrococcales</taxon>
        <taxon>Microbacteriaceae</taxon>
        <taxon>Microbacterium</taxon>
    </lineage>
</organism>
<accession>A0A7S8MYE1</accession>
<dbReference type="KEGG" id="msf:IT882_02160"/>
<gene>
    <name evidence="3" type="ORF">IT882_02160</name>
</gene>
<proteinExistence type="predicted"/>
<evidence type="ECO:0000313" key="3">
    <source>
        <dbReference type="EMBL" id="QPE04948.1"/>
    </source>
</evidence>
<name>A0A7S8MYE1_9MICO</name>
<feature type="compositionally biased region" description="Low complexity" evidence="1">
    <location>
        <begin position="84"/>
        <end position="97"/>
    </location>
</feature>
<keyword evidence="2" id="KW-0812">Transmembrane</keyword>
<protein>
    <submittedName>
        <fullName evidence="3">Uncharacterized protein</fullName>
    </submittedName>
</protein>
<reference evidence="3 4" key="1">
    <citation type="submission" date="2020-11" db="EMBL/GenBank/DDBJ databases">
        <title>Amino acid is mineralized and recycled by bacteria in oceanic microbiome.</title>
        <authorList>
            <person name="Zheng L.Y."/>
        </authorList>
    </citation>
    <scope>NUCLEOTIDE SEQUENCE [LARGE SCALE GENOMIC DNA]</scope>
    <source>
        <strain evidence="3 4">A32-1</strain>
    </source>
</reference>
<feature type="region of interest" description="Disordered" evidence="1">
    <location>
        <begin position="1"/>
        <end position="24"/>
    </location>
</feature>
<sequence length="108" mass="11768">MPSPRATAVQDQPEPAEARPDSQPKILPGWAIATIVSVGVLLLASITATVWMFLNHWVRDLTATAPAVGTTIIAPRNRRRPSRCRPSPRAPTSSRRPTTWQPSPPRTG</sequence>
<dbReference type="EMBL" id="CP064760">
    <property type="protein sequence ID" value="QPE04948.1"/>
    <property type="molecule type" value="Genomic_DNA"/>
</dbReference>
<keyword evidence="2" id="KW-0472">Membrane</keyword>
<evidence type="ECO:0000256" key="1">
    <source>
        <dbReference type="SAM" id="MobiDB-lite"/>
    </source>
</evidence>
<evidence type="ECO:0000313" key="4">
    <source>
        <dbReference type="Proteomes" id="UP000594480"/>
    </source>
</evidence>
<keyword evidence="2" id="KW-1133">Transmembrane helix</keyword>
<dbReference type="AlphaFoldDB" id="A0A7S8MYE1"/>
<evidence type="ECO:0000256" key="2">
    <source>
        <dbReference type="SAM" id="Phobius"/>
    </source>
</evidence>
<dbReference type="Proteomes" id="UP000594480">
    <property type="component" value="Chromosome"/>
</dbReference>
<keyword evidence="4" id="KW-1185">Reference proteome</keyword>
<feature type="region of interest" description="Disordered" evidence="1">
    <location>
        <begin position="72"/>
        <end position="108"/>
    </location>
</feature>
<feature type="transmembrane region" description="Helical" evidence="2">
    <location>
        <begin position="30"/>
        <end position="54"/>
    </location>
</feature>
<dbReference type="RefSeq" id="WP_195692969.1">
    <property type="nucleotide sequence ID" value="NZ_CP064760.1"/>
</dbReference>